<feature type="transmembrane region" description="Helical" evidence="1">
    <location>
        <begin position="20"/>
        <end position="42"/>
    </location>
</feature>
<dbReference type="Proteomes" id="UP000246073">
    <property type="component" value="Unassembled WGS sequence"/>
</dbReference>
<name>A0A2P9HR11_9HYPH</name>
<reference evidence="3" key="1">
    <citation type="submission" date="2017-12" db="EMBL/GenBank/DDBJ databases">
        <authorList>
            <person name="Diaz M."/>
        </authorList>
    </citation>
    <scope>NUCLEOTIDE SEQUENCE [LARGE SCALE GENOMIC DNA]</scope>
    <source>
        <strain evidence="3">FI11154</strain>
    </source>
</reference>
<accession>A0A2P9HR11</accession>
<dbReference type="AlphaFoldDB" id="A0A2P9HR11"/>
<gene>
    <name evidence="2" type="ORF">OHAE_2423</name>
</gene>
<evidence type="ECO:0000313" key="2">
    <source>
        <dbReference type="EMBL" id="SPL66556.1"/>
    </source>
</evidence>
<evidence type="ECO:0000313" key="3">
    <source>
        <dbReference type="Proteomes" id="UP000246073"/>
    </source>
</evidence>
<keyword evidence="1" id="KW-1133">Transmembrane helix</keyword>
<organism evidence="2 3">
    <name type="scientific">Ochrobactrum soli</name>
    <dbReference type="NCBI Taxonomy" id="2448455"/>
    <lineage>
        <taxon>Bacteria</taxon>
        <taxon>Pseudomonadati</taxon>
        <taxon>Pseudomonadota</taxon>
        <taxon>Alphaproteobacteria</taxon>
        <taxon>Hyphomicrobiales</taxon>
        <taxon>Brucellaceae</taxon>
        <taxon>Brucella/Ochrobactrum group</taxon>
        <taxon>Ochrobactrum</taxon>
    </lineage>
</organism>
<keyword evidence="1" id="KW-0472">Membrane</keyword>
<proteinExistence type="predicted"/>
<sequence>MAETVARAEHLFRLRYRQELAGTLAMVVTAARVFMAQAVILLRLDLIQQL</sequence>
<keyword evidence="1" id="KW-0812">Transmembrane</keyword>
<dbReference type="EMBL" id="OOFM01000005">
    <property type="protein sequence ID" value="SPL66556.1"/>
    <property type="molecule type" value="Genomic_DNA"/>
</dbReference>
<protein>
    <submittedName>
        <fullName evidence="2">Uncharacterized protein</fullName>
    </submittedName>
</protein>
<evidence type="ECO:0000256" key="1">
    <source>
        <dbReference type="SAM" id="Phobius"/>
    </source>
</evidence>